<dbReference type="NCBIfam" id="TIGR01512">
    <property type="entry name" value="ATPase-IB2_Cd"/>
    <property type="match status" value="1"/>
</dbReference>
<keyword evidence="12 15" id="KW-0472">Membrane</keyword>
<evidence type="ECO:0000256" key="11">
    <source>
        <dbReference type="ARBA" id="ARBA00022989"/>
    </source>
</evidence>
<keyword evidence="11 15" id="KW-1133">Transmembrane helix</keyword>
<dbReference type="GO" id="GO:0046872">
    <property type="term" value="F:metal ion binding"/>
    <property type="evidence" value="ECO:0007669"/>
    <property type="project" value="UniProtKB-KW"/>
</dbReference>
<dbReference type="Pfam" id="PF00403">
    <property type="entry name" value="HMA"/>
    <property type="match status" value="1"/>
</dbReference>
<dbReference type="GO" id="GO:0005524">
    <property type="term" value="F:ATP binding"/>
    <property type="evidence" value="ECO:0007669"/>
    <property type="project" value="UniProtKB-UniRule"/>
</dbReference>
<accession>A0A179EQK5</accession>
<comment type="catalytic activity">
    <reaction evidence="14">
        <text>Cd(2+)(in) + ATP + H2O = Cd(2+)(out) + ADP + phosphate + H(+)</text>
        <dbReference type="Rhea" id="RHEA:12132"/>
        <dbReference type="ChEBI" id="CHEBI:15377"/>
        <dbReference type="ChEBI" id="CHEBI:15378"/>
        <dbReference type="ChEBI" id="CHEBI:30616"/>
        <dbReference type="ChEBI" id="CHEBI:43474"/>
        <dbReference type="ChEBI" id="CHEBI:48775"/>
        <dbReference type="ChEBI" id="CHEBI:456216"/>
        <dbReference type="EC" id="7.2.2.21"/>
    </reaction>
</comment>
<dbReference type="RefSeq" id="WP_067483940.1">
    <property type="nucleotide sequence ID" value="NZ_LWMN01000013.1"/>
</dbReference>
<organism evidence="17 18">
    <name type="scientific">Enterococcus thailandicus</name>
    <dbReference type="NCBI Taxonomy" id="417368"/>
    <lineage>
        <taxon>Bacteria</taxon>
        <taxon>Bacillati</taxon>
        <taxon>Bacillota</taxon>
        <taxon>Bacilli</taxon>
        <taxon>Lactobacillales</taxon>
        <taxon>Enterococcaceae</taxon>
        <taxon>Enterococcus</taxon>
    </lineage>
</organism>
<comment type="subcellular location">
    <subcellularLocation>
        <location evidence="1">Cell membrane</location>
        <topology evidence="1">Multi-pass membrane protein</topology>
    </subcellularLocation>
</comment>
<dbReference type="InterPro" id="IPR027256">
    <property type="entry name" value="P-typ_ATPase_IB"/>
</dbReference>
<keyword evidence="9 15" id="KW-0067">ATP-binding</keyword>
<dbReference type="PANTHER" id="PTHR48085">
    <property type="entry name" value="CADMIUM/ZINC-TRANSPORTING ATPASE HMA2-RELATED"/>
    <property type="match status" value="1"/>
</dbReference>
<evidence type="ECO:0000256" key="14">
    <source>
        <dbReference type="ARBA" id="ARBA00049338"/>
    </source>
</evidence>
<proteinExistence type="inferred from homology"/>
<evidence type="ECO:0000256" key="6">
    <source>
        <dbReference type="ARBA" id="ARBA00022692"/>
    </source>
</evidence>
<evidence type="ECO:0000256" key="7">
    <source>
        <dbReference type="ARBA" id="ARBA00022723"/>
    </source>
</evidence>
<dbReference type="InterPro" id="IPR017969">
    <property type="entry name" value="Heavy-metal-associated_CS"/>
</dbReference>
<keyword evidence="10" id="KW-1278">Translocase</keyword>
<evidence type="ECO:0000256" key="9">
    <source>
        <dbReference type="ARBA" id="ARBA00022840"/>
    </source>
</evidence>
<dbReference type="InterPro" id="IPR018303">
    <property type="entry name" value="ATPase_P-typ_P_site"/>
</dbReference>
<dbReference type="Gene3D" id="3.40.50.1000">
    <property type="entry name" value="HAD superfamily/HAD-like"/>
    <property type="match status" value="1"/>
</dbReference>
<dbReference type="Pfam" id="PF00122">
    <property type="entry name" value="E1-E2_ATPase"/>
    <property type="match status" value="1"/>
</dbReference>
<dbReference type="GO" id="GO:0008551">
    <property type="term" value="F:P-type cadmium transporter activity"/>
    <property type="evidence" value="ECO:0007669"/>
    <property type="project" value="UniProtKB-EC"/>
</dbReference>
<dbReference type="SUPFAM" id="SSF81665">
    <property type="entry name" value="Calcium ATPase, transmembrane domain M"/>
    <property type="match status" value="1"/>
</dbReference>
<dbReference type="InterPro" id="IPR023298">
    <property type="entry name" value="ATPase_P-typ_TM_dom_sf"/>
</dbReference>
<feature type="transmembrane region" description="Helical" evidence="15">
    <location>
        <begin position="649"/>
        <end position="668"/>
    </location>
</feature>
<evidence type="ECO:0000256" key="1">
    <source>
        <dbReference type="ARBA" id="ARBA00004651"/>
    </source>
</evidence>
<gene>
    <name evidence="17" type="ORF">A6E74_08140</name>
</gene>
<evidence type="ECO:0000256" key="3">
    <source>
        <dbReference type="ARBA" id="ARBA00022475"/>
    </source>
</evidence>
<dbReference type="PANTHER" id="PTHR48085:SF5">
    <property type="entry name" value="CADMIUM_ZINC-TRANSPORTING ATPASE HMA4-RELATED"/>
    <property type="match status" value="1"/>
</dbReference>
<evidence type="ECO:0000256" key="13">
    <source>
        <dbReference type="ARBA" id="ARBA00039103"/>
    </source>
</evidence>
<dbReference type="PROSITE" id="PS00154">
    <property type="entry name" value="ATPASE_E1_E2"/>
    <property type="match status" value="1"/>
</dbReference>
<dbReference type="PRINTS" id="PR00941">
    <property type="entry name" value="CDATPASE"/>
</dbReference>
<dbReference type="InterPro" id="IPR008250">
    <property type="entry name" value="ATPase_P-typ_transduc_dom_A_sf"/>
</dbReference>
<feature type="transmembrane region" description="Helical" evidence="15">
    <location>
        <begin position="350"/>
        <end position="371"/>
    </location>
</feature>
<evidence type="ECO:0000256" key="2">
    <source>
        <dbReference type="ARBA" id="ARBA00006024"/>
    </source>
</evidence>
<dbReference type="InterPro" id="IPR059000">
    <property type="entry name" value="ATPase_P-type_domA"/>
</dbReference>
<dbReference type="SUPFAM" id="SSF56784">
    <property type="entry name" value="HAD-like"/>
    <property type="match status" value="1"/>
</dbReference>
<evidence type="ECO:0000256" key="15">
    <source>
        <dbReference type="RuleBase" id="RU362081"/>
    </source>
</evidence>
<reference evidence="17 18" key="1">
    <citation type="submission" date="2016-04" db="EMBL/GenBank/DDBJ databases">
        <title>Draft genome of an Enterococcus thailandicus strain isolated from bovine feces.</title>
        <authorList>
            <person name="Beukers A.G."/>
            <person name="Zaheer R."/>
            <person name="Goji N."/>
            <person name="Cook S.R."/>
            <person name="Amoako K."/>
            <person name="Chaves A.V."/>
            <person name="Ward M.P."/>
            <person name="Mcallister T.A."/>
        </authorList>
    </citation>
    <scope>NUCLEOTIDE SEQUENCE [LARGE SCALE GENOMIC DNA]</scope>
    <source>
        <strain evidence="17 18">F0711D 46</strain>
    </source>
</reference>
<dbReference type="InterPro" id="IPR051014">
    <property type="entry name" value="Cation_Transport_ATPase_IB"/>
</dbReference>
<dbReference type="SUPFAM" id="SSF55008">
    <property type="entry name" value="HMA, heavy metal-associated domain"/>
    <property type="match status" value="1"/>
</dbReference>
<dbReference type="InterPro" id="IPR044492">
    <property type="entry name" value="P_typ_ATPase_HD_dom"/>
</dbReference>
<dbReference type="NCBIfam" id="TIGR01525">
    <property type="entry name" value="ATPase-IB_hvy"/>
    <property type="match status" value="1"/>
</dbReference>
<keyword evidence="5" id="KW-0597">Phosphoprotein</keyword>
<evidence type="ECO:0000313" key="17">
    <source>
        <dbReference type="EMBL" id="OAQ55454.1"/>
    </source>
</evidence>
<dbReference type="PROSITE" id="PS50846">
    <property type="entry name" value="HMA_2"/>
    <property type="match status" value="1"/>
</dbReference>
<dbReference type="Gene3D" id="2.70.150.10">
    <property type="entry name" value="Calcium-transporting ATPase, cytoplasmic transduction domain A"/>
    <property type="match status" value="1"/>
</dbReference>
<feature type="transmembrane region" description="Helical" evidence="15">
    <location>
        <begin position="318"/>
        <end position="338"/>
    </location>
</feature>
<evidence type="ECO:0000256" key="4">
    <source>
        <dbReference type="ARBA" id="ARBA00022539"/>
    </source>
</evidence>
<dbReference type="AlphaFoldDB" id="A0A179EQK5"/>
<keyword evidence="3 15" id="KW-1003">Cell membrane</keyword>
<feature type="domain" description="HMA" evidence="16">
    <location>
        <begin position="1"/>
        <end position="69"/>
    </location>
</feature>
<feature type="transmembrane region" description="Helical" evidence="15">
    <location>
        <begin position="116"/>
        <end position="133"/>
    </location>
</feature>
<dbReference type="GO" id="GO:0016887">
    <property type="term" value="F:ATP hydrolysis activity"/>
    <property type="evidence" value="ECO:0007669"/>
    <property type="project" value="InterPro"/>
</dbReference>
<dbReference type="InterPro" id="IPR023299">
    <property type="entry name" value="ATPase_P-typ_cyto_dom_N"/>
</dbReference>
<dbReference type="SFLD" id="SFLDS00003">
    <property type="entry name" value="Haloacid_Dehalogenase"/>
    <property type="match status" value="1"/>
</dbReference>
<keyword evidence="6 15" id="KW-0812">Transmembrane</keyword>
<evidence type="ECO:0000256" key="12">
    <source>
        <dbReference type="ARBA" id="ARBA00023136"/>
    </source>
</evidence>
<dbReference type="EMBL" id="LWMN01000013">
    <property type="protein sequence ID" value="OAQ55454.1"/>
    <property type="molecule type" value="Genomic_DNA"/>
</dbReference>
<dbReference type="Gene3D" id="3.30.70.100">
    <property type="match status" value="1"/>
</dbReference>
<dbReference type="InterPro" id="IPR036412">
    <property type="entry name" value="HAD-like_sf"/>
</dbReference>
<dbReference type="InterPro" id="IPR023214">
    <property type="entry name" value="HAD_sf"/>
</dbReference>
<dbReference type="Pfam" id="PF00702">
    <property type="entry name" value="Hydrolase"/>
    <property type="match status" value="1"/>
</dbReference>
<dbReference type="InterPro" id="IPR001757">
    <property type="entry name" value="P_typ_ATPase"/>
</dbReference>
<dbReference type="SUPFAM" id="SSF81653">
    <property type="entry name" value="Calcium ATPase, transduction domain A"/>
    <property type="match status" value="1"/>
</dbReference>
<protein>
    <recommendedName>
        <fullName evidence="13">Cd(2+)-exporting ATPase</fullName>
        <ecNumber evidence="13">7.2.2.21</ecNumber>
    </recommendedName>
</protein>
<dbReference type="PRINTS" id="PR00119">
    <property type="entry name" value="CATATPASE"/>
</dbReference>
<keyword evidence="8 15" id="KW-0547">Nucleotide-binding</keyword>
<evidence type="ECO:0000256" key="5">
    <source>
        <dbReference type="ARBA" id="ARBA00022553"/>
    </source>
</evidence>
<evidence type="ECO:0000259" key="16">
    <source>
        <dbReference type="PROSITE" id="PS50846"/>
    </source>
</evidence>
<dbReference type="InterPro" id="IPR006121">
    <property type="entry name" value="HMA_dom"/>
</dbReference>
<dbReference type="SFLD" id="SFLDG00002">
    <property type="entry name" value="C1.7:_P-type_atpase_like"/>
    <property type="match status" value="1"/>
</dbReference>
<dbReference type="InterPro" id="IPR036163">
    <property type="entry name" value="HMA_dom_sf"/>
</dbReference>
<dbReference type="NCBIfam" id="TIGR01494">
    <property type="entry name" value="ATPase_P-type"/>
    <property type="match status" value="1"/>
</dbReference>
<dbReference type="GO" id="GO:0005886">
    <property type="term" value="C:plasma membrane"/>
    <property type="evidence" value="ECO:0007669"/>
    <property type="project" value="UniProtKB-SubCell"/>
</dbReference>
<keyword evidence="4" id="KW-0104">Cadmium</keyword>
<evidence type="ECO:0000313" key="18">
    <source>
        <dbReference type="Proteomes" id="UP000078516"/>
    </source>
</evidence>
<sequence>MNKDYRLDGLDCANCAMKIEKKVQTIEGVKEANVNFTTGKLRIVANEADLATVETKTKQAIKEIEPDVTVSEITNNHQDGDGHNHEHDNSRNDLLRILISALGMGLLIWFSPTGIVRLIGYLLIYGLIGFDVIKKAVMNITKGQIFDENFLMAIATIGAMIIGEYPEAVAVMLFYQVGEYFQGFAVKQSRRSIRELMAIRPDTARVQTSEGWKNVSPEAVELGQQVLIKPGERVPLDGKIIEGESMVDTSALTGESVPRKVTSGEMILSGFINKNQPIVMSVEKTYGESTISKLLELVENASSKKAPAENFITKFARYYTPIVVVLAVLLAIVPPLVVPGAVFSEWIYRALTFLVISCPCALVISVPLSFFGGIGGASKIGVLVKGSNYLELLAETETVVFDKTGTLTKGEFSVQTIETTMDQTTFMQYVASAEQYSTHPIAQSVLAAYQGPLLVSEQVEEIAGEGISAVIDAHDILVGNQKLMARKQIAFSTSEEVGTLLYVAIDQKYVGFLLIADALKEDAIETMNKLRKAGVKETVMLTGDAKKIADSVGKKVGIDQVYSELLPQDKVDKLEMILAKSSGKVAFVGDGINDAPVLARADVGIAMGGLGSDAAIEAADVVIMNDEPSKIADAMRVARKTLRIVKQNIVFAIGVKVLVLLLGALGFASMGDAVFADVGVTVIAVLNAMRCLRVKKLNE</sequence>
<dbReference type="Gene3D" id="3.40.1110.10">
    <property type="entry name" value="Calcium-transporting ATPase, cytoplasmic domain N"/>
    <property type="match status" value="1"/>
</dbReference>
<dbReference type="CDD" id="cd00371">
    <property type="entry name" value="HMA"/>
    <property type="match status" value="1"/>
</dbReference>
<evidence type="ECO:0000256" key="8">
    <source>
        <dbReference type="ARBA" id="ARBA00022741"/>
    </source>
</evidence>
<dbReference type="Proteomes" id="UP000078516">
    <property type="component" value="Unassembled WGS sequence"/>
</dbReference>
<comment type="similarity">
    <text evidence="2 15">Belongs to the cation transport ATPase (P-type) (TC 3.A.3) family. Type IB subfamily.</text>
</comment>
<keyword evidence="7 15" id="KW-0479">Metal-binding</keyword>
<dbReference type="PROSITE" id="PS01047">
    <property type="entry name" value="HMA_1"/>
    <property type="match status" value="1"/>
</dbReference>
<dbReference type="SFLD" id="SFLDF00027">
    <property type="entry name" value="p-type_atpase"/>
    <property type="match status" value="1"/>
</dbReference>
<evidence type="ECO:0000256" key="10">
    <source>
        <dbReference type="ARBA" id="ARBA00022967"/>
    </source>
</evidence>
<comment type="caution">
    <text evidence="17">The sequence shown here is derived from an EMBL/GenBank/DDBJ whole genome shotgun (WGS) entry which is preliminary data.</text>
</comment>
<keyword evidence="18" id="KW-1185">Reference proteome</keyword>
<feature type="transmembrane region" description="Helical" evidence="15">
    <location>
        <begin position="674"/>
        <end position="692"/>
    </location>
</feature>
<name>A0A179EQK5_ENTTH</name>
<dbReference type="EC" id="7.2.2.21" evidence="13"/>